<protein>
    <recommendedName>
        <fullName evidence="4">TraD/TraG TraM recognition site domain-containing protein</fullName>
    </recommendedName>
</protein>
<organism evidence="2 3">
    <name type="scientific">Kouleothrix aurantiaca</name>
    <dbReference type="NCBI Taxonomy" id="186479"/>
    <lineage>
        <taxon>Bacteria</taxon>
        <taxon>Bacillati</taxon>
        <taxon>Chloroflexota</taxon>
        <taxon>Chloroflexia</taxon>
        <taxon>Chloroflexales</taxon>
        <taxon>Roseiflexineae</taxon>
        <taxon>Roseiflexaceae</taxon>
        <taxon>Kouleothrix</taxon>
    </lineage>
</organism>
<reference evidence="2 3" key="1">
    <citation type="submission" date="2015-09" db="EMBL/GenBank/DDBJ databases">
        <title>Draft genome sequence of Kouleothrix aurantiaca JCM 19913.</title>
        <authorList>
            <person name="Hemp J."/>
        </authorList>
    </citation>
    <scope>NUCLEOTIDE SEQUENCE [LARGE SCALE GENOMIC DNA]</scope>
    <source>
        <strain evidence="2 3">COM-B</strain>
    </source>
</reference>
<dbReference type="AlphaFoldDB" id="A0A0N8PRX8"/>
<evidence type="ECO:0000313" key="3">
    <source>
        <dbReference type="Proteomes" id="UP000050509"/>
    </source>
</evidence>
<proteinExistence type="predicted"/>
<accession>A0A0N8PRX8</accession>
<evidence type="ECO:0000313" key="2">
    <source>
        <dbReference type="EMBL" id="KPV51165.1"/>
    </source>
</evidence>
<evidence type="ECO:0008006" key="4">
    <source>
        <dbReference type="Google" id="ProtNLM"/>
    </source>
</evidence>
<feature type="region of interest" description="Disordered" evidence="1">
    <location>
        <begin position="627"/>
        <end position="690"/>
    </location>
</feature>
<dbReference type="EMBL" id="LJCR01001038">
    <property type="protein sequence ID" value="KPV51165.1"/>
    <property type="molecule type" value="Genomic_DNA"/>
</dbReference>
<dbReference type="Proteomes" id="UP000050509">
    <property type="component" value="Unassembled WGS sequence"/>
</dbReference>
<name>A0A0N8PRX8_9CHLR</name>
<sequence>MKLSAAEIATLWSPPTEATGDRIERVMARWIDAPSKSFVNPDDPRNLIFGLGKRSDGTWAPIGIDYADLRYVMHITAPMGRGKSEWIKSSLLAGLFKANAGFMAVDCKGTDLVNTTLPLIPLNREKDVTILDLGGTTLTGEDLRASMNLVSPAFGRSLGLRASQLASTVLGIFSTLDSKFDEAVGIKQFANMGVLALLEGEPRATMMHLIRFFGDEDYRAEVCSRIKTMQVKDFWDRRFPEMPEGQKSSLASFERRLDQLLTFPELSAMLVAPGCSIDMRKLMDNRGILLAGIRATEGQIASIAATLLLTQMVLAALSRSNVPEEQRPDWPVIIDEAQIVFGQNPGMAPIMFSQLRAFRIGQVVIHQNLDQLANIMPVLAGNAQNRVILGAELMDATKYGSDYGALGLSKSDFVNMPRFKQQYIKLYGAGNLFAARMLPLAKPLEENPPDPVYVNWKTVRASATSGRDKEIDAAIDRFKELARVNWDEAVQRLGVLCMRNPASYDAFCARTRAHREAQRQFIINYPGCIPMDPDLPGEKARIMQKENRIRILSALGSGVPKLETEALQFALLYETRLASERRAEKEAAEAEAKKSAKKGGGGSSRGKAEKAPGAGVIVAEAPAVSDGAVTEAHANRLAAAPPRTDPLPEQPRPAARRVPTLAEMREERAALLNDRGARREEDGDSRGMEL</sequence>
<gene>
    <name evidence="2" type="ORF">SE17_22770</name>
</gene>
<dbReference type="SUPFAM" id="SSF52540">
    <property type="entry name" value="P-loop containing nucleoside triphosphate hydrolases"/>
    <property type="match status" value="1"/>
</dbReference>
<dbReference type="InterPro" id="IPR027417">
    <property type="entry name" value="P-loop_NTPase"/>
</dbReference>
<dbReference type="Gene3D" id="3.40.50.300">
    <property type="entry name" value="P-loop containing nucleotide triphosphate hydrolases"/>
    <property type="match status" value="1"/>
</dbReference>
<evidence type="ECO:0000256" key="1">
    <source>
        <dbReference type="SAM" id="MobiDB-lite"/>
    </source>
</evidence>
<feature type="compositionally biased region" description="Basic and acidic residues" evidence="1">
    <location>
        <begin position="584"/>
        <end position="594"/>
    </location>
</feature>
<feature type="region of interest" description="Disordered" evidence="1">
    <location>
        <begin position="584"/>
        <end position="613"/>
    </location>
</feature>
<comment type="caution">
    <text evidence="2">The sequence shown here is derived from an EMBL/GenBank/DDBJ whole genome shotgun (WGS) entry which is preliminary data.</text>
</comment>
<feature type="compositionally biased region" description="Basic and acidic residues" evidence="1">
    <location>
        <begin position="663"/>
        <end position="690"/>
    </location>
</feature>
<keyword evidence="3" id="KW-1185">Reference proteome</keyword>